<keyword evidence="3" id="KW-1185">Reference proteome</keyword>
<name>A0A2T3J876_9GAMM</name>
<gene>
    <name evidence="2" type="primary">pspG</name>
    <name evidence="2" type="ORF">C9J12_24835</name>
</gene>
<dbReference type="AlphaFoldDB" id="A0A2T3J876"/>
<organism evidence="2 3">
    <name type="scientific">Photobacterium frigidiphilum</name>
    <dbReference type="NCBI Taxonomy" id="264736"/>
    <lineage>
        <taxon>Bacteria</taxon>
        <taxon>Pseudomonadati</taxon>
        <taxon>Pseudomonadota</taxon>
        <taxon>Gammaproteobacteria</taxon>
        <taxon>Vibrionales</taxon>
        <taxon>Vibrionaceae</taxon>
        <taxon>Photobacterium</taxon>
    </lineage>
</organism>
<dbReference type="Pfam" id="PF09583">
    <property type="entry name" value="Phageshock_PspG"/>
    <property type="match status" value="1"/>
</dbReference>
<keyword evidence="1" id="KW-0472">Membrane</keyword>
<dbReference type="Proteomes" id="UP000240987">
    <property type="component" value="Unassembled WGS sequence"/>
</dbReference>
<keyword evidence="1" id="KW-0812">Transmembrane</keyword>
<dbReference type="OrthoDB" id="5894062at2"/>
<reference evidence="2 3" key="1">
    <citation type="submission" date="2018-01" db="EMBL/GenBank/DDBJ databases">
        <title>Whole genome sequencing of Histamine producing bacteria.</title>
        <authorList>
            <person name="Butler K."/>
        </authorList>
    </citation>
    <scope>NUCLEOTIDE SEQUENCE [LARGE SCALE GENOMIC DNA]</scope>
    <source>
        <strain evidence="2 3">JCM 12947</strain>
    </source>
</reference>
<dbReference type="NCBIfam" id="TIGR02975">
    <property type="entry name" value="phageshock_pspG"/>
    <property type="match status" value="1"/>
</dbReference>
<accession>A0A2T3J876</accession>
<dbReference type="RefSeq" id="WP_041394551.1">
    <property type="nucleotide sequence ID" value="NZ_JBALVU010000032.1"/>
</dbReference>
<evidence type="ECO:0000313" key="3">
    <source>
        <dbReference type="Proteomes" id="UP000240987"/>
    </source>
</evidence>
<sequence length="80" mass="9083">MIEFLFLIAFSLVLVFTGVSMIGVLLAVAAGFAIMAVAGMIGIVFKLLPWIALIAVVVWFYREKKADKSHRERSTYRRRY</sequence>
<proteinExistence type="predicted"/>
<feature type="transmembrane region" description="Helical" evidence="1">
    <location>
        <begin position="37"/>
        <end position="61"/>
    </location>
</feature>
<dbReference type="EMBL" id="PYMJ01000038">
    <property type="protein sequence ID" value="PSU44989.1"/>
    <property type="molecule type" value="Genomic_DNA"/>
</dbReference>
<evidence type="ECO:0000313" key="2">
    <source>
        <dbReference type="EMBL" id="PSU44989.1"/>
    </source>
</evidence>
<dbReference type="InterPro" id="IPR014318">
    <property type="entry name" value="Phageshock_PspG"/>
</dbReference>
<protein>
    <submittedName>
        <fullName evidence="2">Envelope stress response protein PspG</fullName>
    </submittedName>
</protein>
<evidence type="ECO:0000256" key="1">
    <source>
        <dbReference type="SAM" id="Phobius"/>
    </source>
</evidence>
<keyword evidence="1" id="KW-1133">Transmembrane helix</keyword>
<comment type="caution">
    <text evidence="2">The sequence shown here is derived from an EMBL/GenBank/DDBJ whole genome shotgun (WGS) entry which is preliminary data.</text>
</comment>